<accession>A0ABV1E4Z5</accession>
<reference evidence="1 2" key="1">
    <citation type="submission" date="2024-03" db="EMBL/GenBank/DDBJ databases">
        <title>Human intestinal bacterial collection.</title>
        <authorList>
            <person name="Pauvert C."/>
            <person name="Hitch T.C.A."/>
            <person name="Clavel T."/>
        </authorList>
    </citation>
    <scope>NUCLEOTIDE SEQUENCE [LARGE SCALE GENOMIC DNA]</scope>
    <source>
        <strain evidence="1 2">CLA-JM-H44</strain>
    </source>
</reference>
<dbReference type="Proteomes" id="UP001489509">
    <property type="component" value="Unassembled WGS sequence"/>
</dbReference>
<dbReference type="RefSeq" id="WP_349221022.1">
    <property type="nucleotide sequence ID" value="NZ_JBBMFD010000039.1"/>
</dbReference>
<evidence type="ECO:0000313" key="1">
    <source>
        <dbReference type="EMBL" id="MEQ2441737.1"/>
    </source>
</evidence>
<organism evidence="1 2">
    <name type="scientific">Solibaculum intestinale</name>
    <dbReference type="NCBI Taxonomy" id="3133165"/>
    <lineage>
        <taxon>Bacteria</taxon>
        <taxon>Bacillati</taxon>
        <taxon>Bacillota</taxon>
        <taxon>Clostridia</taxon>
        <taxon>Eubacteriales</taxon>
        <taxon>Oscillospiraceae</taxon>
        <taxon>Solibaculum</taxon>
    </lineage>
</organism>
<gene>
    <name evidence="1" type="ORF">WMO26_12940</name>
</gene>
<dbReference type="EMBL" id="JBBMFD010000039">
    <property type="protein sequence ID" value="MEQ2441737.1"/>
    <property type="molecule type" value="Genomic_DNA"/>
</dbReference>
<proteinExistence type="predicted"/>
<name>A0ABV1E4Z5_9FIRM</name>
<comment type="caution">
    <text evidence="1">The sequence shown here is derived from an EMBL/GenBank/DDBJ whole genome shotgun (WGS) entry which is preliminary data.</text>
</comment>
<protein>
    <submittedName>
        <fullName evidence="1">Uncharacterized protein</fullName>
    </submittedName>
</protein>
<keyword evidence="2" id="KW-1185">Reference proteome</keyword>
<sequence length="149" mass="15791">MPTMIQNKEIAGMAYLGKEICGLAAGGNVGFTAAPVLYSAQIAEKSVPVNTPFHITAKLNRISSRMVAFNAGGGSGIAQNHASITELEDGTKEYRSDIVFGTAGLRSIDFYARDANNNQSVNYITRTITITTAAADSDVQADPDTSDKR</sequence>
<evidence type="ECO:0000313" key="2">
    <source>
        <dbReference type="Proteomes" id="UP001489509"/>
    </source>
</evidence>